<name>A0A418BQ70_APHAT</name>
<dbReference type="PANTHER" id="PTHR11138:SF5">
    <property type="entry name" value="METHIONYL-TRNA FORMYLTRANSFERASE, MITOCHONDRIAL"/>
    <property type="match status" value="1"/>
</dbReference>
<evidence type="ECO:0000259" key="1">
    <source>
        <dbReference type="Pfam" id="PF00551"/>
    </source>
</evidence>
<organism evidence="2 3">
    <name type="scientific">Aphanomyces astaci</name>
    <name type="common">Crayfish plague agent</name>
    <dbReference type="NCBI Taxonomy" id="112090"/>
    <lineage>
        <taxon>Eukaryota</taxon>
        <taxon>Sar</taxon>
        <taxon>Stramenopiles</taxon>
        <taxon>Oomycota</taxon>
        <taxon>Saprolegniomycetes</taxon>
        <taxon>Saprolegniales</taxon>
        <taxon>Verrucalvaceae</taxon>
        <taxon>Aphanomyces</taxon>
    </lineage>
</organism>
<sequence>MGKARHKAPVPVKAFALEHNLVVHHIPDNVYAIHSLHITSECYHRRRKSLKDWAMPPSAAPFDIGVVVSFGYFIHPHMLANVKHGAINMHPSLLPKVQYIIIEYTTHPTHNYSLSAHLAEEGAECVVQVLQDLDEKKKHAVVQDHAVASTAPKIKREVER</sequence>
<reference evidence="2 3" key="1">
    <citation type="submission" date="2018-08" db="EMBL/GenBank/DDBJ databases">
        <title>Aphanomyces genome sequencing and annotation.</title>
        <authorList>
            <person name="Minardi D."/>
            <person name="Oidtmann B."/>
            <person name="Van Der Giezen M."/>
            <person name="Studholme D.J."/>
        </authorList>
    </citation>
    <scope>NUCLEOTIDE SEQUENCE [LARGE SCALE GENOMIC DNA]</scope>
    <source>
        <strain evidence="2 3">Si</strain>
    </source>
</reference>
<dbReference type="Gene3D" id="3.40.50.170">
    <property type="entry name" value="Formyl transferase, N-terminal domain"/>
    <property type="match status" value="1"/>
</dbReference>
<dbReference type="SUPFAM" id="SSF53328">
    <property type="entry name" value="Formyltransferase"/>
    <property type="match status" value="1"/>
</dbReference>
<dbReference type="VEuPathDB" id="FungiDB:H257_07953"/>
<proteinExistence type="predicted"/>
<dbReference type="GO" id="GO:0005739">
    <property type="term" value="C:mitochondrion"/>
    <property type="evidence" value="ECO:0007669"/>
    <property type="project" value="TreeGrafter"/>
</dbReference>
<dbReference type="Gene3D" id="3.40.50.12230">
    <property type="match status" value="1"/>
</dbReference>
<dbReference type="EMBL" id="QUTB01006555">
    <property type="protein sequence ID" value="RHY49465.1"/>
    <property type="molecule type" value="Genomic_DNA"/>
</dbReference>
<dbReference type="GO" id="GO:0004479">
    <property type="term" value="F:methionyl-tRNA formyltransferase activity"/>
    <property type="evidence" value="ECO:0007669"/>
    <property type="project" value="TreeGrafter"/>
</dbReference>
<gene>
    <name evidence="2" type="ORF">DYB34_009373</name>
</gene>
<evidence type="ECO:0000313" key="3">
    <source>
        <dbReference type="Proteomes" id="UP000283543"/>
    </source>
</evidence>
<accession>A0A418BQ70</accession>
<evidence type="ECO:0000313" key="2">
    <source>
        <dbReference type="EMBL" id="RHY49465.1"/>
    </source>
</evidence>
<dbReference type="Proteomes" id="UP000283543">
    <property type="component" value="Unassembled WGS sequence"/>
</dbReference>
<dbReference type="InterPro" id="IPR002376">
    <property type="entry name" value="Formyl_transf_N"/>
</dbReference>
<dbReference type="Pfam" id="PF00551">
    <property type="entry name" value="Formyl_trans_N"/>
    <property type="match status" value="1"/>
</dbReference>
<dbReference type="AlphaFoldDB" id="A0A418BQ70"/>
<dbReference type="PANTHER" id="PTHR11138">
    <property type="entry name" value="METHIONYL-TRNA FORMYLTRANSFERASE"/>
    <property type="match status" value="1"/>
</dbReference>
<comment type="caution">
    <text evidence="2">The sequence shown here is derived from an EMBL/GenBank/DDBJ whole genome shotgun (WGS) entry which is preliminary data.</text>
</comment>
<dbReference type="InterPro" id="IPR036477">
    <property type="entry name" value="Formyl_transf_N_sf"/>
</dbReference>
<protein>
    <recommendedName>
        <fullName evidence="1">Formyl transferase N-terminal domain-containing protein</fullName>
    </recommendedName>
</protein>
<feature type="domain" description="Formyl transferase N-terminal" evidence="1">
    <location>
        <begin position="35"/>
        <end position="96"/>
    </location>
</feature>